<dbReference type="AlphaFoldDB" id="A0A1U9R452"/>
<evidence type="ECO:0000313" key="6">
    <source>
        <dbReference type="Proteomes" id="UP000189677"/>
    </source>
</evidence>
<dbReference type="GO" id="GO:0009073">
    <property type="term" value="P:aromatic amino acid family biosynthetic process"/>
    <property type="evidence" value="ECO:0007669"/>
    <property type="project" value="UniProtKB-KW"/>
</dbReference>
<feature type="binding site" evidence="3">
    <location>
        <position position="262"/>
    </location>
    <ligand>
        <name>phosphoenolpyruvate</name>
        <dbReference type="ChEBI" id="CHEBI:58702"/>
    </ligand>
</feature>
<dbReference type="PANTHER" id="PTHR21337">
    <property type="entry name" value="PHOSPHO-2-DEHYDRO-3-DEOXYHEPTONATE ALDOLASE 1, 2"/>
    <property type="match status" value="1"/>
</dbReference>
<feature type="binding site" evidence="3">
    <location>
        <position position="231"/>
    </location>
    <ligand>
        <name>phosphoenolpyruvate</name>
        <dbReference type="ChEBI" id="CHEBI:58702"/>
    </ligand>
</feature>
<keyword evidence="2 4" id="KW-0808">Transferase</keyword>
<feature type="binding site" evidence="3">
    <location>
        <position position="60"/>
    </location>
    <ligand>
        <name>Mn(2+)</name>
        <dbReference type="ChEBI" id="CHEBI:29035"/>
    </ligand>
</feature>
<dbReference type="GO" id="GO:0008652">
    <property type="term" value="P:amino acid biosynthetic process"/>
    <property type="evidence" value="ECO:0007669"/>
    <property type="project" value="UniProtKB-KW"/>
</dbReference>
<feature type="binding site" evidence="3">
    <location>
        <position position="294"/>
    </location>
    <ligand>
        <name>Mn(2+)</name>
        <dbReference type="ChEBI" id="CHEBI:29035"/>
    </ligand>
</feature>
<comment type="similarity">
    <text evidence="1 4">Belongs to the class-II DAHP synthase family.</text>
</comment>
<dbReference type="InterPro" id="IPR002480">
    <property type="entry name" value="DAHP_synth_2"/>
</dbReference>
<dbReference type="EC" id="2.5.1.54" evidence="4"/>
<dbReference type="InterPro" id="IPR013785">
    <property type="entry name" value="Aldolase_TIM"/>
</dbReference>
<keyword evidence="4" id="KW-0028">Amino-acid biosynthesis</keyword>
<feature type="binding site" evidence="3">
    <location>
        <position position="99"/>
    </location>
    <ligand>
        <name>phosphoenolpyruvate</name>
        <dbReference type="ChEBI" id="CHEBI:58702"/>
    </ligand>
</feature>
<keyword evidence="3" id="KW-0104">Cadmium</keyword>
<dbReference type="GO" id="GO:0003849">
    <property type="term" value="F:3-deoxy-7-phosphoheptulonate synthase activity"/>
    <property type="evidence" value="ECO:0007669"/>
    <property type="project" value="UniProtKB-EC"/>
</dbReference>
<feature type="binding site" evidence="3">
    <location>
        <begin position="208"/>
        <end position="209"/>
    </location>
    <ligand>
        <name>phosphoenolpyruvate</name>
        <dbReference type="ChEBI" id="CHEBI:58702"/>
    </ligand>
</feature>
<name>A0A1U9R452_STRNV</name>
<evidence type="ECO:0000256" key="4">
    <source>
        <dbReference type="RuleBase" id="RU363071"/>
    </source>
</evidence>
<evidence type="ECO:0000313" key="5">
    <source>
        <dbReference type="EMBL" id="AQU70685.1"/>
    </source>
</evidence>
<sequence length="383" mass="40772">MLDSPALQQPRWEDAGPVRRVRETLAASPPLVTADGAARLRRLLADVATGGAHLLQAGDCAEDPAESTPYHVRRKTALLDGLADTVAAVTGAPVVRVGRLAGQYAKPRSKPVEEVGGVTLPVFRGHMVNRPEPDPELRRPDPQGMLRCYRAAQDVVRELAAVNAGRPEAEHVWTSHEALLFDFEAPMLRPADGDRLYLGSAHLPWIGERTRQPDGAHVRMLAGIVNPVACKVGPGTTTEDITALAARLDPLRQPGRLVLIARMGTGFVSSRLPPLVEAVRAGGHPAVWLCDPMHGNTITSPGGYKTRLLDAMTAEVHGFGDAMASSGGVNGGLHLEVTPDDVTECAADVSGLGTVGERHTSFCDPRLNPGQALRLVSAWARTL</sequence>
<feature type="binding site" evidence="3">
    <location>
        <position position="364"/>
    </location>
    <ligand>
        <name>Mn(2+)</name>
        <dbReference type="ChEBI" id="CHEBI:29035"/>
    </ligand>
</feature>
<dbReference type="Proteomes" id="UP000189677">
    <property type="component" value="Chromosome"/>
</dbReference>
<dbReference type="Gene3D" id="3.20.20.70">
    <property type="entry name" value="Aldolase class I"/>
    <property type="match status" value="1"/>
</dbReference>
<keyword evidence="4" id="KW-0057">Aromatic amino acid biosynthesis</keyword>
<evidence type="ECO:0000256" key="1">
    <source>
        <dbReference type="ARBA" id="ARBA00008911"/>
    </source>
</evidence>
<accession>A0A1U9R452</accession>
<comment type="cofactor">
    <cofactor evidence="3">
        <name>Mn(2+)</name>
        <dbReference type="ChEBI" id="CHEBI:29035"/>
    </cofactor>
    <cofactor evidence="3">
        <name>Co(2+)</name>
        <dbReference type="ChEBI" id="CHEBI:48828"/>
    </cofactor>
    <cofactor evidence="3">
        <name>Cd(2+)</name>
        <dbReference type="ChEBI" id="CHEBI:48775"/>
    </cofactor>
    <text evidence="3">Binds 1 divalent cation per subunit. The enzyme is active with manganese, cobalt or cadmium ions.</text>
</comment>
<keyword evidence="3" id="KW-0464">Manganese</keyword>
<keyword evidence="6" id="KW-1185">Reference proteome</keyword>
<comment type="pathway">
    <text evidence="4">Metabolic intermediate biosynthesis; chorismate biosynthesis; chorismate from D-erythrose 4-phosphate and phosphoenolpyruvate: step 1/7.</text>
</comment>
<feature type="binding site" evidence="3">
    <location>
        <position position="336"/>
    </location>
    <ligand>
        <name>Mn(2+)</name>
        <dbReference type="ChEBI" id="CHEBI:29035"/>
    </ligand>
</feature>
<evidence type="ECO:0000256" key="2">
    <source>
        <dbReference type="ARBA" id="ARBA00022679"/>
    </source>
</evidence>
<keyword evidence="3" id="KW-0170">Cobalt</keyword>
<dbReference type="Pfam" id="PF01474">
    <property type="entry name" value="DAHP_synth_2"/>
    <property type="match status" value="2"/>
</dbReference>
<comment type="catalytic activity">
    <reaction evidence="4">
        <text>D-erythrose 4-phosphate + phosphoenolpyruvate + H2O = 7-phospho-2-dehydro-3-deoxy-D-arabino-heptonate + phosphate</text>
        <dbReference type="Rhea" id="RHEA:14717"/>
        <dbReference type="ChEBI" id="CHEBI:15377"/>
        <dbReference type="ChEBI" id="CHEBI:16897"/>
        <dbReference type="ChEBI" id="CHEBI:43474"/>
        <dbReference type="ChEBI" id="CHEBI:58394"/>
        <dbReference type="ChEBI" id="CHEBI:58702"/>
        <dbReference type="EC" id="2.5.1.54"/>
    </reaction>
</comment>
<evidence type="ECO:0000256" key="3">
    <source>
        <dbReference type="PIRSR" id="PIRSR602480-1"/>
    </source>
</evidence>
<protein>
    <recommendedName>
        <fullName evidence="4">Phospho-2-dehydro-3-deoxyheptonate aldolase</fullName>
        <ecNumber evidence="4">2.5.1.54</ecNumber>
    </recommendedName>
</protein>
<dbReference type="PANTHER" id="PTHR21337:SF0">
    <property type="entry name" value="PHOSPHO-2-DEHYDRO-3-DEOXYHEPTONATE ALDOLASE"/>
    <property type="match status" value="1"/>
</dbReference>
<gene>
    <name evidence="5" type="ORF">BBN63_05575</name>
</gene>
<dbReference type="GO" id="GO:0009423">
    <property type="term" value="P:chorismate biosynthetic process"/>
    <property type="evidence" value="ECO:0007669"/>
    <property type="project" value="UniProtKB-UniPathway"/>
</dbReference>
<dbReference type="KEGG" id="snw:BBN63_05575"/>
<dbReference type="EMBL" id="CP018047">
    <property type="protein sequence ID" value="AQU70685.1"/>
    <property type="molecule type" value="Genomic_DNA"/>
</dbReference>
<dbReference type="SUPFAM" id="SSF51569">
    <property type="entry name" value="Aldolase"/>
    <property type="match status" value="1"/>
</dbReference>
<reference evidence="5 6" key="1">
    <citation type="submission" date="2016-11" db="EMBL/GenBank/DDBJ databases">
        <title>Complete genome sequence of Streptomyces niveus SCSIO 3406.</title>
        <authorList>
            <person name="Zhu Q."/>
            <person name="Cheng W."/>
            <person name="Song Y."/>
            <person name="Li Q."/>
            <person name="Ju J."/>
        </authorList>
    </citation>
    <scope>NUCLEOTIDE SEQUENCE [LARGE SCALE GENOMIC DNA]</scope>
    <source>
        <strain evidence="5 6">SCSIO 3406</strain>
    </source>
</reference>
<proteinExistence type="inferred from homology"/>
<organism evidence="5 6">
    <name type="scientific">Streptomyces niveus</name>
    <name type="common">Streptomyces spheroides</name>
    <dbReference type="NCBI Taxonomy" id="193462"/>
    <lineage>
        <taxon>Bacteria</taxon>
        <taxon>Bacillati</taxon>
        <taxon>Actinomycetota</taxon>
        <taxon>Actinomycetes</taxon>
        <taxon>Kitasatosporales</taxon>
        <taxon>Streptomycetaceae</taxon>
        <taxon>Streptomyces</taxon>
    </lineage>
</organism>
<dbReference type="UniPathway" id="UPA00053">
    <property type="reaction ID" value="UER00084"/>
</dbReference>